<dbReference type="InterPro" id="IPR016187">
    <property type="entry name" value="CTDL_fold"/>
</dbReference>
<protein>
    <recommendedName>
        <fullName evidence="1">Sulfatase-modifying factor enzyme-like domain-containing protein</fullName>
    </recommendedName>
</protein>
<dbReference type="EMBL" id="UINC01001169">
    <property type="protein sequence ID" value="SUZ73135.1"/>
    <property type="molecule type" value="Genomic_DNA"/>
</dbReference>
<reference evidence="2" key="1">
    <citation type="submission" date="2018-05" db="EMBL/GenBank/DDBJ databases">
        <authorList>
            <person name="Lanie J.A."/>
            <person name="Ng W.-L."/>
            <person name="Kazmierczak K.M."/>
            <person name="Andrzejewski T.M."/>
            <person name="Davidsen T.M."/>
            <person name="Wayne K.J."/>
            <person name="Tettelin H."/>
            <person name="Glass J.I."/>
            <person name="Rusch D."/>
            <person name="Podicherti R."/>
            <person name="Tsui H.-C.T."/>
            <person name="Winkler M.E."/>
        </authorList>
    </citation>
    <scope>NUCLEOTIDE SEQUENCE</scope>
</reference>
<dbReference type="SUPFAM" id="SSF56436">
    <property type="entry name" value="C-type lectin-like"/>
    <property type="match status" value="1"/>
</dbReference>
<dbReference type="InterPro" id="IPR051043">
    <property type="entry name" value="Sulfatase_Mod_Factor_Kinase"/>
</dbReference>
<dbReference type="PANTHER" id="PTHR23150">
    <property type="entry name" value="SULFATASE MODIFYING FACTOR 1, 2"/>
    <property type="match status" value="1"/>
</dbReference>
<feature type="domain" description="Sulfatase-modifying factor enzyme-like" evidence="1">
    <location>
        <begin position="7"/>
        <end position="288"/>
    </location>
</feature>
<dbReference type="InterPro" id="IPR005532">
    <property type="entry name" value="SUMF_dom"/>
</dbReference>
<name>A0A381Q1E2_9ZZZZ</name>
<dbReference type="Pfam" id="PF03781">
    <property type="entry name" value="FGE-sulfatase"/>
    <property type="match status" value="1"/>
</dbReference>
<dbReference type="InterPro" id="IPR042095">
    <property type="entry name" value="SUMF_sf"/>
</dbReference>
<proteinExistence type="predicted"/>
<evidence type="ECO:0000259" key="1">
    <source>
        <dbReference type="Pfam" id="PF03781"/>
    </source>
</evidence>
<evidence type="ECO:0000313" key="2">
    <source>
        <dbReference type="EMBL" id="SUZ73135.1"/>
    </source>
</evidence>
<dbReference type="Gene3D" id="3.90.1580.10">
    <property type="entry name" value="paralog of FGE (formylglycine-generating enzyme)"/>
    <property type="match status" value="1"/>
</dbReference>
<dbReference type="GO" id="GO:0120147">
    <property type="term" value="F:formylglycine-generating oxidase activity"/>
    <property type="evidence" value="ECO:0007669"/>
    <property type="project" value="TreeGrafter"/>
</dbReference>
<organism evidence="2">
    <name type="scientific">marine metagenome</name>
    <dbReference type="NCBI Taxonomy" id="408172"/>
    <lineage>
        <taxon>unclassified sequences</taxon>
        <taxon>metagenomes</taxon>
        <taxon>ecological metagenomes</taxon>
    </lineage>
</organism>
<accession>A0A381Q1E2</accession>
<sequence>MRADPLARMVELPGGGFLMGNDEGGYPADGEGPVRAVVLSAFAISATAVATTQFSAFVEATGHVTTAEREGWSFVFAGQLPDEFEATRGVVGAEWWRQVFGADWRHPEGPHSDLADRSDHPVVHVSSTDAAAFSSWAGGRLPTEAEWEYAARGGLDQKRLPWGDENRPDGPDDHRFNIFTGSFPTADTAEDGWAGTCPVDAFAPNGYGLYNCSGNVWEWTSDWFETDHGAPAATPHIDPTGPPIGVDRVVKGGSYLCHDSYCHRYRLAARSFTPPDSTTGHQGFRLAR</sequence>
<dbReference type="PANTHER" id="PTHR23150:SF19">
    <property type="entry name" value="FORMYLGLYCINE-GENERATING ENZYME"/>
    <property type="match status" value="1"/>
</dbReference>
<gene>
    <name evidence="2" type="ORF">METZ01_LOCUS25989</name>
</gene>
<dbReference type="AlphaFoldDB" id="A0A381Q1E2"/>